<feature type="domain" description="Ig-like" evidence="3">
    <location>
        <begin position="114"/>
        <end position="199"/>
    </location>
</feature>
<dbReference type="Gene3D" id="2.60.40.10">
    <property type="entry name" value="Immunoglobulins"/>
    <property type="match status" value="2"/>
</dbReference>
<keyword evidence="2" id="KW-0812">Transmembrane</keyword>
<keyword evidence="2" id="KW-1133">Transmembrane helix</keyword>
<feature type="region of interest" description="Disordered" evidence="1">
    <location>
        <begin position="240"/>
        <end position="261"/>
    </location>
</feature>
<dbReference type="InterPro" id="IPR007110">
    <property type="entry name" value="Ig-like_dom"/>
</dbReference>
<gene>
    <name evidence="5" type="primary">NECTIN2</name>
</gene>
<sequence length="356" mass="37536">GGPRKTSLAVFHPALGPSYPQGPLGRARFLKPSLDEPSLVLGPLIPSDDDTYTCEFATFPHGNEDGVTRLLVLARPSVSAESREVRAGGASTPVAVCTAAGANAGAPGGRTYPPEVTIDGYDDNWYLSRSDAILTCVAKGNPAPSQYSWSTSAGGPLPPAAEVRGPQLLVRSVDASVNTTFVCRVSNRVGTSAAEQLILVRAHPNTDGAGATGGIIGGLIAAVVAVAVVATGVLICRQQQKDRTERDDDLDGPPAYKPPTTCMKLEDVELAPPAPEQLKTPYFEPSVADSRAAPRYHELPTLEEPEEELGPEPGLADACLDQINPIYDALVLVDDEASAPLRERDPPFFMSRAMYV</sequence>
<organism evidence="4 5">
    <name type="scientific">Alligator sinensis</name>
    <name type="common">Chinese alligator</name>
    <dbReference type="NCBI Taxonomy" id="38654"/>
    <lineage>
        <taxon>Eukaryota</taxon>
        <taxon>Metazoa</taxon>
        <taxon>Chordata</taxon>
        <taxon>Craniata</taxon>
        <taxon>Vertebrata</taxon>
        <taxon>Euteleostomi</taxon>
        <taxon>Archelosauria</taxon>
        <taxon>Archosauria</taxon>
        <taxon>Crocodylia</taxon>
        <taxon>Alligatoridae</taxon>
        <taxon>Alligatorinae</taxon>
        <taxon>Alligator</taxon>
    </lineage>
</organism>
<dbReference type="AlphaFoldDB" id="A0A3Q0FU23"/>
<feature type="non-terminal residue" evidence="5">
    <location>
        <position position="1"/>
    </location>
</feature>
<dbReference type="STRING" id="38654.A0A3Q0FU23"/>
<keyword evidence="4" id="KW-1185">Reference proteome</keyword>
<dbReference type="KEGG" id="asn:112548658"/>
<protein>
    <submittedName>
        <fullName evidence="5">Nectin-2</fullName>
    </submittedName>
</protein>
<dbReference type="PANTHER" id="PTHR47387:SF1">
    <property type="entry name" value="NECTIN-2"/>
    <property type="match status" value="1"/>
</dbReference>
<name>A0A3Q0FU23_ALLSI</name>
<proteinExistence type="predicted"/>
<dbReference type="SUPFAM" id="SSF48726">
    <property type="entry name" value="Immunoglobulin"/>
    <property type="match status" value="1"/>
</dbReference>
<evidence type="ECO:0000256" key="2">
    <source>
        <dbReference type="SAM" id="Phobius"/>
    </source>
</evidence>
<dbReference type="CTD" id="5819"/>
<keyword evidence="2" id="KW-0472">Membrane</keyword>
<accession>A0A3Q0FU23</accession>
<dbReference type="Proteomes" id="UP000189705">
    <property type="component" value="Unplaced"/>
</dbReference>
<dbReference type="InParanoid" id="A0A3Q0FU23"/>
<dbReference type="PROSITE" id="PS50835">
    <property type="entry name" value="IG_LIKE"/>
    <property type="match status" value="1"/>
</dbReference>
<dbReference type="RefSeq" id="XP_025050839.1">
    <property type="nucleotide sequence ID" value="XM_025195054.1"/>
</dbReference>
<dbReference type="PANTHER" id="PTHR47387">
    <property type="entry name" value="NECTIN-2"/>
    <property type="match status" value="1"/>
</dbReference>
<evidence type="ECO:0000259" key="3">
    <source>
        <dbReference type="PROSITE" id="PS50835"/>
    </source>
</evidence>
<evidence type="ECO:0000313" key="5">
    <source>
        <dbReference type="RefSeq" id="XP_025050839.1"/>
    </source>
</evidence>
<feature type="transmembrane region" description="Helical" evidence="2">
    <location>
        <begin position="215"/>
        <end position="236"/>
    </location>
</feature>
<reference evidence="5" key="1">
    <citation type="submission" date="2025-08" db="UniProtKB">
        <authorList>
            <consortium name="RefSeq"/>
        </authorList>
    </citation>
    <scope>IDENTIFICATION</scope>
</reference>
<dbReference type="GeneID" id="112548658"/>
<evidence type="ECO:0000256" key="1">
    <source>
        <dbReference type="SAM" id="MobiDB-lite"/>
    </source>
</evidence>
<dbReference type="InterPro" id="IPR013783">
    <property type="entry name" value="Ig-like_fold"/>
</dbReference>
<dbReference type="InterPro" id="IPR036179">
    <property type="entry name" value="Ig-like_dom_sf"/>
</dbReference>
<dbReference type="InterPro" id="IPR052659">
    <property type="entry name" value="Nectin/PVR"/>
</dbReference>
<evidence type="ECO:0000313" key="4">
    <source>
        <dbReference type="Proteomes" id="UP000189705"/>
    </source>
</evidence>